<proteinExistence type="predicted"/>
<feature type="transmembrane region" description="Helical" evidence="6">
    <location>
        <begin position="423"/>
        <end position="443"/>
    </location>
</feature>
<keyword evidence="9" id="KW-1185">Reference proteome</keyword>
<feature type="transmembrane region" description="Helical" evidence="6">
    <location>
        <begin position="91"/>
        <end position="109"/>
    </location>
</feature>
<feature type="transmembrane region" description="Helical" evidence="6">
    <location>
        <begin position="449"/>
        <end position="470"/>
    </location>
</feature>
<evidence type="ECO:0000256" key="2">
    <source>
        <dbReference type="ARBA" id="ARBA00022692"/>
    </source>
</evidence>
<dbReference type="GO" id="GO:0022857">
    <property type="term" value="F:transmembrane transporter activity"/>
    <property type="evidence" value="ECO:0007669"/>
    <property type="project" value="InterPro"/>
</dbReference>
<dbReference type="Gene3D" id="1.20.1720.10">
    <property type="entry name" value="Multidrug resistance protein D"/>
    <property type="match status" value="1"/>
</dbReference>
<evidence type="ECO:0000313" key="8">
    <source>
        <dbReference type="EMBL" id="KAF9729731.1"/>
    </source>
</evidence>
<keyword evidence="4 6" id="KW-0472">Membrane</keyword>
<keyword evidence="2 6" id="KW-0812">Transmembrane</keyword>
<comment type="caution">
    <text evidence="8">The sequence shown here is derived from an EMBL/GenBank/DDBJ whole genome shotgun (WGS) entry which is preliminary data.</text>
</comment>
<organism evidence="8 9">
    <name type="scientific">Paraphaeosphaeria minitans</name>
    <dbReference type="NCBI Taxonomy" id="565426"/>
    <lineage>
        <taxon>Eukaryota</taxon>
        <taxon>Fungi</taxon>
        <taxon>Dikarya</taxon>
        <taxon>Ascomycota</taxon>
        <taxon>Pezizomycotina</taxon>
        <taxon>Dothideomycetes</taxon>
        <taxon>Pleosporomycetidae</taxon>
        <taxon>Pleosporales</taxon>
        <taxon>Massarineae</taxon>
        <taxon>Didymosphaeriaceae</taxon>
        <taxon>Paraphaeosphaeria</taxon>
    </lineage>
</organism>
<comment type="subcellular location">
    <subcellularLocation>
        <location evidence="1">Membrane</location>
        <topology evidence="1">Multi-pass membrane protein</topology>
    </subcellularLocation>
</comment>
<dbReference type="AlphaFoldDB" id="A0A9P6KKL0"/>
<feature type="transmembrane region" description="Helical" evidence="6">
    <location>
        <begin position="318"/>
        <end position="336"/>
    </location>
</feature>
<evidence type="ECO:0000256" key="5">
    <source>
        <dbReference type="SAM" id="MobiDB-lite"/>
    </source>
</evidence>
<dbReference type="Proteomes" id="UP000756921">
    <property type="component" value="Unassembled WGS sequence"/>
</dbReference>
<dbReference type="InterPro" id="IPR020846">
    <property type="entry name" value="MFS_dom"/>
</dbReference>
<feature type="transmembrane region" description="Helical" evidence="6">
    <location>
        <begin position="397"/>
        <end position="416"/>
    </location>
</feature>
<dbReference type="PROSITE" id="PS50850">
    <property type="entry name" value="MFS"/>
    <property type="match status" value="1"/>
</dbReference>
<feature type="compositionally biased region" description="Polar residues" evidence="5">
    <location>
        <begin position="54"/>
        <end position="80"/>
    </location>
</feature>
<dbReference type="CDD" id="cd17502">
    <property type="entry name" value="MFS_Azr1_MDR_like"/>
    <property type="match status" value="1"/>
</dbReference>
<feature type="transmembrane region" description="Helical" evidence="6">
    <location>
        <begin position="490"/>
        <end position="510"/>
    </location>
</feature>
<dbReference type="GO" id="GO:0005886">
    <property type="term" value="C:plasma membrane"/>
    <property type="evidence" value="ECO:0007669"/>
    <property type="project" value="TreeGrafter"/>
</dbReference>
<dbReference type="PRINTS" id="PR01036">
    <property type="entry name" value="TCRTETB"/>
</dbReference>
<feature type="transmembrane region" description="Helical" evidence="6">
    <location>
        <begin position="223"/>
        <end position="240"/>
    </location>
</feature>
<feature type="transmembrane region" description="Helical" evidence="6">
    <location>
        <begin position="129"/>
        <end position="148"/>
    </location>
</feature>
<gene>
    <name evidence="8" type="ORF">PMIN01_12595</name>
</gene>
<evidence type="ECO:0000256" key="6">
    <source>
        <dbReference type="SAM" id="Phobius"/>
    </source>
</evidence>
<accession>A0A9P6KKL0</accession>
<dbReference type="Gene3D" id="1.20.1250.20">
    <property type="entry name" value="MFS general substrate transporter like domains"/>
    <property type="match status" value="1"/>
</dbReference>
<evidence type="ECO:0000256" key="3">
    <source>
        <dbReference type="ARBA" id="ARBA00022989"/>
    </source>
</evidence>
<dbReference type="InterPro" id="IPR011701">
    <property type="entry name" value="MFS"/>
</dbReference>
<feature type="region of interest" description="Disordered" evidence="5">
    <location>
        <begin position="598"/>
        <end position="638"/>
    </location>
</feature>
<evidence type="ECO:0000313" key="9">
    <source>
        <dbReference type="Proteomes" id="UP000756921"/>
    </source>
</evidence>
<keyword evidence="3 6" id="KW-1133">Transmembrane helix</keyword>
<dbReference type="EMBL" id="WJXW01000016">
    <property type="protein sequence ID" value="KAF9729731.1"/>
    <property type="molecule type" value="Genomic_DNA"/>
</dbReference>
<feature type="domain" description="Major facilitator superfamily (MFS) profile" evidence="7">
    <location>
        <begin position="94"/>
        <end position="587"/>
    </location>
</feature>
<feature type="transmembrane region" description="Helical" evidence="6">
    <location>
        <begin position="160"/>
        <end position="185"/>
    </location>
</feature>
<feature type="transmembrane region" description="Helical" evidence="6">
    <location>
        <begin position="564"/>
        <end position="581"/>
    </location>
</feature>
<feature type="compositionally biased region" description="Polar residues" evidence="5">
    <location>
        <begin position="602"/>
        <end position="612"/>
    </location>
</feature>
<dbReference type="PANTHER" id="PTHR23501:SF168">
    <property type="entry name" value="MAJOR FACILITATOR SUPERFAMILY (MFS) PROFILE DOMAIN-CONTAINING PROTEIN"/>
    <property type="match status" value="1"/>
</dbReference>
<dbReference type="Pfam" id="PF07690">
    <property type="entry name" value="MFS_1"/>
    <property type="match status" value="1"/>
</dbReference>
<sequence length="638" mass="68604">MNTPVPALLSEHGVPNRSDIMECDLPSISPSVRFPDSTMSLASIQTWERDSERTGNSLPTTHDTQANLSRPTLPSYPSQTPSLKWRREDGFWRSFIAICVPLLLSALEGSVTNTALPTISDALNLGTSFSWVATAFLLASTILQPLYGQLGDMWGRKYPMMVAVGVFAVGSGICGGANSGGVLIFGRIVQGLGTGGIDLFAEMILCDIVPLRRRGPYLAIKHAIFAIGTTLGPLLGGVFAEHGWRWCFIVNIPVCLVSMLIIHYWLHVGGGIKIKNVNIKEEVRKVDVFGTVALTAAVIMLLVSLSTGGASYPWDHPAIFIPILISVACFVGFALYQRSKYCTHPVMPREVFSNRTTNIAFALTTIHGFITYGFQFYLPPFFQAVKGSTPTKSGLEVLPTTVVIVVLAAAGGPLLSRWGRYKPIHIIGFGCMALGIGLCVMLARSTTVGAWLMFQLVVAAGSGIVISSMLPAVQVKLPDTTTAQSSGSWAFLRGTGSLFGVAIPGAAFNIRFASLLPSISSAPAREQLMKGQAYQRATASFVKRFEPDVQAEIVHSFTESLKCVWIIFCVLAGVGFVMAWCEKEHEMRKTLNTAYGLKTPKSAGQTPANTAPGSPMLTPMSEKSIEDVEAGSEEGGVR</sequence>
<dbReference type="FunFam" id="1.20.1720.10:FF:000037">
    <property type="entry name" value="WGS project CABT00000000 data, contig 2.4"/>
    <property type="match status" value="1"/>
</dbReference>
<protein>
    <submittedName>
        <fullName evidence="8">Multidrug resistance protein fnx1</fullName>
    </submittedName>
</protein>
<dbReference type="OrthoDB" id="10021397at2759"/>
<dbReference type="PANTHER" id="PTHR23501">
    <property type="entry name" value="MAJOR FACILITATOR SUPERFAMILY"/>
    <property type="match status" value="1"/>
</dbReference>
<evidence type="ECO:0000256" key="4">
    <source>
        <dbReference type="ARBA" id="ARBA00023136"/>
    </source>
</evidence>
<name>A0A9P6KKL0_9PLEO</name>
<dbReference type="InterPro" id="IPR036259">
    <property type="entry name" value="MFS_trans_sf"/>
</dbReference>
<feature type="transmembrane region" description="Helical" evidence="6">
    <location>
        <begin position="246"/>
        <end position="266"/>
    </location>
</feature>
<dbReference type="SUPFAM" id="SSF103473">
    <property type="entry name" value="MFS general substrate transporter"/>
    <property type="match status" value="1"/>
</dbReference>
<reference evidence="8" key="1">
    <citation type="journal article" date="2020" name="Mol. Plant Microbe Interact.">
        <title>Genome Sequence of the Biocontrol Agent Coniothyrium minitans strain Conio (IMI 134523).</title>
        <authorList>
            <person name="Patel D."/>
            <person name="Shittu T.A."/>
            <person name="Baroncelli R."/>
            <person name="Muthumeenakshi S."/>
            <person name="Osborne T.H."/>
            <person name="Janganan T.K."/>
            <person name="Sreenivasaprasad S."/>
        </authorList>
    </citation>
    <scope>NUCLEOTIDE SEQUENCE</scope>
    <source>
        <strain evidence="8">Conio</strain>
    </source>
</reference>
<evidence type="ECO:0000259" key="7">
    <source>
        <dbReference type="PROSITE" id="PS50850"/>
    </source>
</evidence>
<feature type="transmembrane region" description="Helical" evidence="6">
    <location>
        <begin position="286"/>
        <end position="306"/>
    </location>
</feature>
<feature type="transmembrane region" description="Helical" evidence="6">
    <location>
        <begin position="357"/>
        <end position="377"/>
    </location>
</feature>
<feature type="region of interest" description="Disordered" evidence="5">
    <location>
        <begin position="48"/>
        <end position="80"/>
    </location>
</feature>
<evidence type="ECO:0000256" key="1">
    <source>
        <dbReference type="ARBA" id="ARBA00004141"/>
    </source>
</evidence>